<proteinExistence type="predicted"/>
<sequence>MAILKGFPLFSFPKHKKIYAMMKKNTRRTNYKWRAE</sequence>
<name>A0A2P2N9Q3_RHIMU</name>
<evidence type="ECO:0000313" key="1">
    <source>
        <dbReference type="EMBL" id="MBX39199.1"/>
    </source>
</evidence>
<organism evidence="1">
    <name type="scientific">Rhizophora mucronata</name>
    <name type="common">Asiatic mangrove</name>
    <dbReference type="NCBI Taxonomy" id="61149"/>
    <lineage>
        <taxon>Eukaryota</taxon>
        <taxon>Viridiplantae</taxon>
        <taxon>Streptophyta</taxon>
        <taxon>Embryophyta</taxon>
        <taxon>Tracheophyta</taxon>
        <taxon>Spermatophyta</taxon>
        <taxon>Magnoliopsida</taxon>
        <taxon>eudicotyledons</taxon>
        <taxon>Gunneridae</taxon>
        <taxon>Pentapetalae</taxon>
        <taxon>rosids</taxon>
        <taxon>fabids</taxon>
        <taxon>Malpighiales</taxon>
        <taxon>Rhizophoraceae</taxon>
        <taxon>Rhizophora</taxon>
    </lineage>
</organism>
<protein>
    <submittedName>
        <fullName evidence="1">Uncharacterized protein</fullName>
    </submittedName>
</protein>
<dbReference type="EMBL" id="GGEC01058715">
    <property type="protein sequence ID" value="MBX39199.1"/>
    <property type="molecule type" value="Transcribed_RNA"/>
</dbReference>
<dbReference type="AlphaFoldDB" id="A0A2P2N9Q3"/>
<reference evidence="1" key="1">
    <citation type="submission" date="2018-02" db="EMBL/GenBank/DDBJ databases">
        <title>Rhizophora mucronata_Transcriptome.</title>
        <authorList>
            <person name="Meera S.P."/>
            <person name="Sreeshan A."/>
            <person name="Augustine A."/>
        </authorList>
    </citation>
    <scope>NUCLEOTIDE SEQUENCE</scope>
    <source>
        <tissue evidence="1">Leaf</tissue>
    </source>
</reference>
<accession>A0A2P2N9Q3</accession>